<comment type="caution">
    <text evidence="1">The sequence shown here is derived from an EMBL/GenBank/DDBJ whole genome shotgun (WGS) entry which is preliminary data.</text>
</comment>
<reference evidence="1 2" key="1">
    <citation type="submission" date="2017-04" db="EMBL/GenBank/DDBJ databases">
        <title>A new member of the family Flavobacteriaceae isolated from ascidians.</title>
        <authorList>
            <person name="Chen L."/>
        </authorList>
    </citation>
    <scope>NUCLEOTIDE SEQUENCE [LARGE SCALE GENOMIC DNA]</scope>
    <source>
        <strain evidence="1 2">HQA918</strain>
    </source>
</reference>
<dbReference type="Proteomes" id="UP000219559">
    <property type="component" value="Unassembled WGS sequence"/>
</dbReference>
<keyword evidence="2" id="KW-1185">Reference proteome</keyword>
<organism evidence="1 2">
    <name type="scientific">Sediminicola luteus</name>
    <dbReference type="NCBI Taxonomy" id="319238"/>
    <lineage>
        <taxon>Bacteria</taxon>
        <taxon>Pseudomonadati</taxon>
        <taxon>Bacteroidota</taxon>
        <taxon>Flavobacteriia</taxon>
        <taxon>Flavobacteriales</taxon>
        <taxon>Flavobacteriaceae</taxon>
        <taxon>Sediminicola</taxon>
    </lineage>
</organism>
<accession>A0A2A4GAG0</accession>
<evidence type="ECO:0000313" key="1">
    <source>
        <dbReference type="EMBL" id="PCE64964.1"/>
    </source>
</evidence>
<gene>
    <name evidence="1" type="ORF">B7P33_07340</name>
</gene>
<proteinExistence type="predicted"/>
<dbReference type="OrthoDB" id="1032058at2"/>
<dbReference type="RefSeq" id="WP_141402370.1">
    <property type="nucleotide sequence ID" value="NZ_KZ300476.1"/>
</dbReference>
<name>A0A2A4GAG0_9FLAO</name>
<protein>
    <submittedName>
        <fullName evidence="1">Uncharacterized protein</fullName>
    </submittedName>
</protein>
<sequence length="505" mass="59297">MKDYADNRMHYRMLISKINEEVDFSGYLRVKGYALLKSSLGSKEFGKDQERIVLNTKHSPVSYFNRNDTKDKGWFFSYLLQRTANFYDAINVGLEAINACHYSETKTNALFRAKKPSNLEVTFSIKPLKRWNYLIKDRGLSLKTLESEAFNNKVLNGIYDTSKGNQITNIALPLTDIEGNIPNYILFNRPYWSTKKNKLQKFRRFMNSEYHFLFTSNALKNMKAIACFESAFDAMSYHESNGLPNLFYVAFNGQLDERKLEQFFLWKNKIDPNAKLPIKLGFDHDVAGFYFDMYFLKCLMDREKKQHDFVLHRQNKELKLQVQGHKIGLLEEKLRSELKELNHQIDLQHAKIISLKETLIIELQLDSILRLGLGTYGSRWYWEKFFSILTNALECPKIEIQKSPLHKDWNEDLLWFKNHEQVKDVSSIDRGTKKTLWAVHKVKSLPNYSPIGKVMMVGLEKVLCDIGEAAYRWIPKDQIISFYQEKKSQLTHQESFKNISYGRKK</sequence>
<dbReference type="EMBL" id="NBWU01000002">
    <property type="protein sequence ID" value="PCE64964.1"/>
    <property type="molecule type" value="Genomic_DNA"/>
</dbReference>
<dbReference type="AlphaFoldDB" id="A0A2A4GAG0"/>
<evidence type="ECO:0000313" key="2">
    <source>
        <dbReference type="Proteomes" id="UP000219559"/>
    </source>
</evidence>